<evidence type="ECO:0000313" key="6">
    <source>
        <dbReference type="EMBL" id="VDN26885.1"/>
    </source>
</evidence>
<dbReference type="InterPro" id="IPR032284">
    <property type="entry name" value="RecQ_Zn-bd"/>
</dbReference>
<dbReference type="Pfam" id="PF00271">
    <property type="entry name" value="Helicase_C"/>
    <property type="match status" value="1"/>
</dbReference>
<dbReference type="SUPFAM" id="SSF52540">
    <property type="entry name" value="P-loop containing nucleoside triphosphate hydrolases"/>
    <property type="match status" value="1"/>
</dbReference>
<dbReference type="GO" id="GO:0000724">
    <property type="term" value="P:double-strand break repair via homologous recombination"/>
    <property type="evidence" value="ECO:0007669"/>
    <property type="project" value="TreeGrafter"/>
</dbReference>
<proteinExistence type="inferred from homology"/>
<sequence>MKALGHTQKSLASSKSPVPQLKPATKLLNDMKLEQGNSKKSDDTANKQNFTGSGIVYCRTREECELMATRLTEEGIPTFAYHAGLGNKVRDDIQEKWMTNVVPVIAATISFGMGIDKADVRLVVHWTCSQNLAAYYQESGRAGRDGKRSYCRIYYNRDDRQLLSYLVNQDIFKIKAKNREKKTTDEQVKAVQHGFEKMIEFCEKAQCRHVAFGRFFGDDDLRPCGNSCDYCKNPKACEQSISRFNAEAWRDVGSSRFRKRRLDDDGDGFLYEGGRAGAKEYDADECGSGKAVLESEEKRRRTEIVQQEFAKRRKAAACSSSSSAGTRDAAQEDPTKLTIIDPTAKTVANLTANIAQIRQMTKEGAQFDISSGSTGTSKMAVFQTASSLIS</sequence>
<evidence type="ECO:0000313" key="7">
    <source>
        <dbReference type="Proteomes" id="UP000271098"/>
    </source>
</evidence>
<dbReference type="GO" id="GO:0005634">
    <property type="term" value="C:nucleus"/>
    <property type="evidence" value="ECO:0007669"/>
    <property type="project" value="TreeGrafter"/>
</dbReference>
<dbReference type="GO" id="GO:0043138">
    <property type="term" value="F:3'-5' DNA helicase activity"/>
    <property type="evidence" value="ECO:0007669"/>
    <property type="project" value="UniProtKB-EC"/>
</dbReference>
<dbReference type="PROSITE" id="PS51194">
    <property type="entry name" value="HELICASE_CTER"/>
    <property type="match status" value="1"/>
</dbReference>
<dbReference type="AlphaFoldDB" id="A0A183E4K3"/>
<dbReference type="PANTHER" id="PTHR13710:SF152">
    <property type="entry name" value="ATP-DEPENDENT DNA HELICASE Q5"/>
    <property type="match status" value="1"/>
</dbReference>
<comment type="similarity">
    <text evidence="1">Belongs to the helicase family. RecQ subfamily.</text>
</comment>
<dbReference type="OrthoDB" id="10261556at2759"/>
<reference evidence="8" key="1">
    <citation type="submission" date="2016-06" db="UniProtKB">
        <authorList>
            <consortium name="WormBaseParasite"/>
        </authorList>
    </citation>
    <scope>IDENTIFICATION</scope>
</reference>
<dbReference type="Pfam" id="PF16124">
    <property type="entry name" value="RecQ_Zn_bind"/>
    <property type="match status" value="1"/>
</dbReference>
<name>A0A183E4K3_9BILA</name>
<evidence type="ECO:0000256" key="2">
    <source>
        <dbReference type="ARBA" id="ARBA00034617"/>
    </source>
</evidence>
<dbReference type="Gene3D" id="3.40.50.300">
    <property type="entry name" value="P-loop containing nucleotide triphosphate hydrolases"/>
    <property type="match status" value="1"/>
</dbReference>
<dbReference type="InterPro" id="IPR027417">
    <property type="entry name" value="P-loop_NTPase"/>
</dbReference>
<dbReference type="EMBL" id="UYRT01083046">
    <property type="protein sequence ID" value="VDN26885.1"/>
    <property type="molecule type" value="Genomic_DNA"/>
</dbReference>
<feature type="domain" description="Helicase C-terminal" evidence="5">
    <location>
        <begin position="32"/>
        <end position="187"/>
    </location>
</feature>
<keyword evidence="7" id="KW-1185">Reference proteome</keyword>
<dbReference type="WBParaSite" id="GPUH_0001591601-mRNA-1">
    <property type="protein sequence ID" value="GPUH_0001591601-mRNA-1"/>
    <property type="gene ID" value="GPUH_0001591601"/>
</dbReference>
<dbReference type="GO" id="GO:0005694">
    <property type="term" value="C:chromosome"/>
    <property type="evidence" value="ECO:0007669"/>
    <property type="project" value="TreeGrafter"/>
</dbReference>
<dbReference type="Proteomes" id="UP000271098">
    <property type="component" value="Unassembled WGS sequence"/>
</dbReference>
<reference evidence="6 7" key="2">
    <citation type="submission" date="2018-11" db="EMBL/GenBank/DDBJ databases">
        <authorList>
            <consortium name="Pathogen Informatics"/>
        </authorList>
    </citation>
    <scope>NUCLEOTIDE SEQUENCE [LARGE SCALE GENOMIC DNA]</scope>
</reference>
<dbReference type="SMART" id="SM00490">
    <property type="entry name" value="HELICc"/>
    <property type="match status" value="1"/>
</dbReference>
<feature type="compositionally biased region" description="Polar residues" evidence="4">
    <location>
        <begin position="7"/>
        <end position="17"/>
    </location>
</feature>
<dbReference type="PANTHER" id="PTHR13710">
    <property type="entry name" value="DNA HELICASE RECQ FAMILY MEMBER"/>
    <property type="match status" value="1"/>
</dbReference>
<evidence type="ECO:0000256" key="1">
    <source>
        <dbReference type="ARBA" id="ARBA00005446"/>
    </source>
</evidence>
<evidence type="ECO:0000256" key="3">
    <source>
        <dbReference type="ARBA" id="ARBA00034808"/>
    </source>
</evidence>
<dbReference type="InterPro" id="IPR001650">
    <property type="entry name" value="Helicase_C-like"/>
</dbReference>
<gene>
    <name evidence="6" type="ORF">GPUH_LOCUS15894</name>
</gene>
<evidence type="ECO:0000313" key="8">
    <source>
        <dbReference type="WBParaSite" id="GPUH_0001591601-mRNA-1"/>
    </source>
</evidence>
<organism evidence="8">
    <name type="scientific">Gongylonema pulchrum</name>
    <dbReference type="NCBI Taxonomy" id="637853"/>
    <lineage>
        <taxon>Eukaryota</taxon>
        <taxon>Metazoa</taxon>
        <taxon>Ecdysozoa</taxon>
        <taxon>Nematoda</taxon>
        <taxon>Chromadorea</taxon>
        <taxon>Rhabditida</taxon>
        <taxon>Spirurina</taxon>
        <taxon>Spiruromorpha</taxon>
        <taxon>Spiruroidea</taxon>
        <taxon>Gongylonematidae</taxon>
        <taxon>Gongylonema</taxon>
    </lineage>
</organism>
<dbReference type="EC" id="5.6.2.4" evidence="3"/>
<dbReference type="GO" id="GO:0005737">
    <property type="term" value="C:cytoplasm"/>
    <property type="evidence" value="ECO:0007669"/>
    <property type="project" value="TreeGrafter"/>
</dbReference>
<evidence type="ECO:0000259" key="5">
    <source>
        <dbReference type="PROSITE" id="PS51194"/>
    </source>
</evidence>
<evidence type="ECO:0000256" key="4">
    <source>
        <dbReference type="SAM" id="MobiDB-lite"/>
    </source>
</evidence>
<protein>
    <recommendedName>
        <fullName evidence="3">DNA 3'-5' helicase</fullName>
        <ecNumber evidence="3">5.6.2.4</ecNumber>
    </recommendedName>
</protein>
<comment type="catalytic activity">
    <reaction evidence="2">
        <text>Couples ATP hydrolysis with the unwinding of duplex DNA by translocating in the 3'-5' direction.</text>
        <dbReference type="EC" id="5.6.2.4"/>
    </reaction>
</comment>
<accession>A0A183E4K3</accession>
<dbReference type="GO" id="GO:0009378">
    <property type="term" value="F:four-way junction helicase activity"/>
    <property type="evidence" value="ECO:0007669"/>
    <property type="project" value="TreeGrafter"/>
</dbReference>
<feature type="region of interest" description="Disordered" evidence="4">
    <location>
        <begin position="1"/>
        <end position="27"/>
    </location>
</feature>